<dbReference type="InterPro" id="IPR013750">
    <property type="entry name" value="GHMP_kinase_C_dom"/>
</dbReference>
<keyword evidence="2" id="KW-0808">Transferase</keyword>
<evidence type="ECO:0000259" key="8">
    <source>
        <dbReference type="Pfam" id="PF08544"/>
    </source>
</evidence>
<gene>
    <name evidence="10" type="ORF">SAMN04488242_0648</name>
</gene>
<feature type="domain" description="Galactokinase N-terminal" evidence="9">
    <location>
        <begin position="3"/>
        <end position="37"/>
    </location>
</feature>
<feature type="domain" description="GHMP kinase N-terminal" evidence="7">
    <location>
        <begin position="72"/>
        <end position="120"/>
    </location>
</feature>
<keyword evidence="6" id="KW-0119">Carbohydrate metabolism</keyword>
<evidence type="ECO:0000259" key="7">
    <source>
        <dbReference type="Pfam" id="PF00288"/>
    </source>
</evidence>
<protein>
    <submittedName>
        <fullName evidence="10">Galactokinase</fullName>
    </submittedName>
</protein>
<evidence type="ECO:0000259" key="9">
    <source>
        <dbReference type="Pfam" id="PF10509"/>
    </source>
</evidence>
<dbReference type="RefSeq" id="WP_093248841.1">
    <property type="nucleotide sequence ID" value="NZ_FNGP01000001.1"/>
</dbReference>
<dbReference type="Pfam" id="PF00288">
    <property type="entry name" value="GHMP_kinases_N"/>
    <property type="match status" value="1"/>
</dbReference>
<dbReference type="GO" id="GO:0004335">
    <property type="term" value="F:galactokinase activity"/>
    <property type="evidence" value="ECO:0007669"/>
    <property type="project" value="InterPro"/>
</dbReference>
<evidence type="ECO:0000313" key="10">
    <source>
        <dbReference type="EMBL" id="SDL18732.1"/>
    </source>
</evidence>
<dbReference type="PROSITE" id="PS00627">
    <property type="entry name" value="GHMP_KINASES_ATP"/>
    <property type="match status" value="1"/>
</dbReference>
<dbReference type="InterPro" id="IPR019539">
    <property type="entry name" value="GalKase_N"/>
</dbReference>
<dbReference type="Gene3D" id="3.30.70.890">
    <property type="entry name" value="GHMP kinase, C-terminal domain"/>
    <property type="match status" value="1"/>
</dbReference>
<evidence type="ECO:0000256" key="5">
    <source>
        <dbReference type="ARBA" id="ARBA00022840"/>
    </source>
</evidence>
<dbReference type="InterPro" id="IPR014721">
    <property type="entry name" value="Ribsml_uS5_D2-typ_fold_subgr"/>
</dbReference>
<keyword evidence="4 10" id="KW-0418">Kinase</keyword>
<dbReference type="PIRSF" id="PIRSF000530">
    <property type="entry name" value="Galactokinase"/>
    <property type="match status" value="1"/>
</dbReference>
<evidence type="ECO:0000256" key="1">
    <source>
        <dbReference type="ARBA" id="ARBA00006566"/>
    </source>
</evidence>
<dbReference type="InterPro" id="IPR006206">
    <property type="entry name" value="Mevalonate/galactokinase"/>
</dbReference>
<keyword evidence="11" id="KW-1185">Reference proteome</keyword>
<dbReference type="EMBL" id="FNGP01000001">
    <property type="protein sequence ID" value="SDL18732.1"/>
    <property type="molecule type" value="Genomic_DNA"/>
</dbReference>
<evidence type="ECO:0000313" key="11">
    <source>
        <dbReference type="Proteomes" id="UP000199475"/>
    </source>
</evidence>
<dbReference type="InterPro" id="IPR006204">
    <property type="entry name" value="GHMP_kinase_N_dom"/>
</dbReference>
<dbReference type="Pfam" id="PF10509">
    <property type="entry name" value="GalKase_gal_bdg"/>
    <property type="match status" value="1"/>
</dbReference>
<dbReference type="Pfam" id="PF08544">
    <property type="entry name" value="GHMP_kinases_C"/>
    <property type="match status" value="1"/>
</dbReference>
<dbReference type="Proteomes" id="UP000199475">
    <property type="component" value="Unassembled WGS sequence"/>
</dbReference>
<dbReference type="PRINTS" id="PR00473">
    <property type="entry name" value="GALCTOKINASE"/>
</dbReference>
<dbReference type="PANTHER" id="PTHR10457:SF7">
    <property type="entry name" value="GALACTOKINASE-RELATED"/>
    <property type="match status" value="1"/>
</dbReference>
<comment type="similarity">
    <text evidence="1">Belongs to the GHMP kinase family. GalK subfamily.</text>
</comment>
<evidence type="ECO:0000256" key="6">
    <source>
        <dbReference type="ARBA" id="ARBA00023144"/>
    </source>
</evidence>
<dbReference type="GO" id="GO:0006012">
    <property type="term" value="P:galactose metabolic process"/>
    <property type="evidence" value="ECO:0007669"/>
    <property type="project" value="UniProtKB-KW"/>
</dbReference>
<dbReference type="OrthoDB" id="257453at2"/>
<keyword evidence="6" id="KW-0299">Galactose metabolism</keyword>
<dbReference type="InterPro" id="IPR000705">
    <property type="entry name" value="Galactokinase"/>
</dbReference>
<keyword evidence="5" id="KW-0067">ATP-binding</keyword>
<dbReference type="GO" id="GO:0005829">
    <property type="term" value="C:cytosol"/>
    <property type="evidence" value="ECO:0007669"/>
    <property type="project" value="TreeGrafter"/>
</dbReference>
<sequence>MTAWFVPGRIEVFGTHTDYAGGNTLVAAVDRGLTVTLRAGGDRFVAVSEQGARVELDPAVDDGLAPGHWGRYVHTVLRRLTADFGDLRPAEISVTSDLPLAAGMSSSSALLIGTALALIDDNGLRERPAWAEAITSDLDLATYLACVENGSGYKHLAGGTGVGTFGGSEDHCAILLGTDGHLAHFRFDPLELVDTVPVPDGWQLVVATSGVLAEKTGAALADYNRCSAEAREIVALAKQVGVEARSLAGVLRALGADDARRLVADSAALTRRLEHFLVESEHVVPEAVAALREGGAERFGKVSELSQSAAEKLLRNQVPETSQLVKSARTLGAAAASSFGAGFGGSVWALVDADEAERFAEAWVADYRAHFPEAGATAIAMAVRPSGAARRVPPAA</sequence>
<dbReference type="InterPro" id="IPR006203">
    <property type="entry name" value="GHMP_knse_ATP-bd_CS"/>
</dbReference>
<dbReference type="SUPFAM" id="SSF55060">
    <property type="entry name" value="GHMP Kinase, C-terminal domain"/>
    <property type="match status" value="1"/>
</dbReference>
<dbReference type="InterPro" id="IPR036554">
    <property type="entry name" value="GHMP_kinase_C_sf"/>
</dbReference>
<name>A0A1G9I0X4_9ACTN</name>
<accession>A0A1G9I0X4</accession>
<dbReference type="SUPFAM" id="SSF54211">
    <property type="entry name" value="Ribosomal protein S5 domain 2-like"/>
    <property type="match status" value="1"/>
</dbReference>
<dbReference type="InterPro" id="IPR020568">
    <property type="entry name" value="Ribosomal_Su5_D2-typ_SF"/>
</dbReference>
<dbReference type="STRING" id="686624.SAMN04488242_0648"/>
<evidence type="ECO:0000256" key="2">
    <source>
        <dbReference type="ARBA" id="ARBA00022679"/>
    </source>
</evidence>
<feature type="domain" description="GHMP kinase C-terminal" evidence="8">
    <location>
        <begin position="288"/>
        <end position="367"/>
    </location>
</feature>
<dbReference type="Gene3D" id="3.30.230.10">
    <property type="match status" value="1"/>
</dbReference>
<dbReference type="AlphaFoldDB" id="A0A1G9I0X4"/>
<evidence type="ECO:0000256" key="3">
    <source>
        <dbReference type="ARBA" id="ARBA00022741"/>
    </source>
</evidence>
<dbReference type="GO" id="GO:0005524">
    <property type="term" value="F:ATP binding"/>
    <property type="evidence" value="ECO:0007669"/>
    <property type="project" value="UniProtKB-KW"/>
</dbReference>
<dbReference type="PRINTS" id="PR00959">
    <property type="entry name" value="MEVGALKINASE"/>
</dbReference>
<proteinExistence type="inferred from homology"/>
<dbReference type="PANTHER" id="PTHR10457">
    <property type="entry name" value="MEVALONATE KINASE/GALACTOKINASE"/>
    <property type="match status" value="1"/>
</dbReference>
<evidence type="ECO:0000256" key="4">
    <source>
        <dbReference type="ARBA" id="ARBA00022777"/>
    </source>
</evidence>
<reference evidence="10 11" key="1">
    <citation type="submission" date="2016-10" db="EMBL/GenBank/DDBJ databases">
        <authorList>
            <person name="de Groot N.N."/>
        </authorList>
    </citation>
    <scope>NUCLEOTIDE SEQUENCE [LARGE SCALE GENOMIC DNA]</scope>
    <source>
        <strain evidence="10 11">CGMCC 1.9159</strain>
    </source>
</reference>
<keyword evidence="3" id="KW-0547">Nucleotide-binding</keyword>
<organism evidence="10 11">
    <name type="scientific">Tessaracoccus oleiagri</name>
    <dbReference type="NCBI Taxonomy" id="686624"/>
    <lineage>
        <taxon>Bacteria</taxon>
        <taxon>Bacillati</taxon>
        <taxon>Actinomycetota</taxon>
        <taxon>Actinomycetes</taxon>
        <taxon>Propionibacteriales</taxon>
        <taxon>Propionibacteriaceae</taxon>
        <taxon>Tessaracoccus</taxon>
    </lineage>
</organism>